<dbReference type="AlphaFoldDB" id="A0A367YXS9"/>
<dbReference type="InterPro" id="IPR011055">
    <property type="entry name" value="Dup_hybrid_motif"/>
</dbReference>
<protein>
    <recommendedName>
        <fullName evidence="2">M23ase beta-sheet core domain-containing protein</fullName>
    </recommendedName>
</protein>
<feature type="compositionally biased region" description="Pro residues" evidence="1">
    <location>
        <begin position="33"/>
        <end position="59"/>
    </location>
</feature>
<keyword evidence="4" id="KW-1185">Reference proteome</keyword>
<dbReference type="Proteomes" id="UP000252770">
    <property type="component" value="Unassembled WGS sequence"/>
</dbReference>
<proteinExistence type="predicted"/>
<evidence type="ECO:0000259" key="2">
    <source>
        <dbReference type="Pfam" id="PF01551"/>
    </source>
</evidence>
<dbReference type="PANTHER" id="PTHR21666:SF270">
    <property type="entry name" value="MUREIN HYDROLASE ACTIVATOR ENVC"/>
    <property type="match status" value="1"/>
</dbReference>
<dbReference type="GO" id="GO:0004222">
    <property type="term" value="F:metalloendopeptidase activity"/>
    <property type="evidence" value="ECO:0007669"/>
    <property type="project" value="TreeGrafter"/>
</dbReference>
<comment type="caution">
    <text evidence="3">The sequence shown here is derived from an EMBL/GenBank/DDBJ whole genome shotgun (WGS) entry which is preliminary data.</text>
</comment>
<gene>
    <name evidence="3" type="ORF">DT076_04280</name>
</gene>
<dbReference type="InterPro" id="IPR050570">
    <property type="entry name" value="Cell_wall_metabolism_enzyme"/>
</dbReference>
<feature type="domain" description="M23ase beta-sheet core" evidence="2">
    <location>
        <begin position="109"/>
        <end position="204"/>
    </location>
</feature>
<dbReference type="EMBL" id="QOUI01000002">
    <property type="protein sequence ID" value="RCK70640.1"/>
    <property type="molecule type" value="Genomic_DNA"/>
</dbReference>
<evidence type="ECO:0000313" key="4">
    <source>
        <dbReference type="Proteomes" id="UP000252770"/>
    </source>
</evidence>
<dbReference type="CDD" id="cd12797">
    <property type="entry name" value="M23_peptidase"/>
    <property type="match status" value="1"/>
</dbReference>
<accession>A0A367YXS9</accession>
<feature type="compositionally biased region" description="Low complexity" evidence="1">
    <location>
        <begin position="13"/>
        <end position="32"/>
    </location>
</feature>
<organism evidence="3 4">
    <name type="scientific">Desertihabitans brevis</name>
    <dbReference type="NCBI Taxonomy" id="2268447"/>
    <lineage>
        <taxon>Bacteria</taxon>
        <taxon>Bacillati</taxon>
        <taxon>Actinomycetota</taxon>
        <taxon>Actinomycetes</taxon>
        <taxon>Propionibacteriales</taxon>
        <taxon>Propionibacteriaceae</taxon>
        <taxon>Desertihabitans</taxon>
    </lineage>
</organism>
<sequence length="222" mass="22729">MAALAAAVLVGACTPSTGPTGAPTPPATTSGPTPSPSATPTPSPSATPAPSSAPEPTPSLDPDNEFWVEDDTWYTSDWFAGRGRVMIGFGCTEAPYYSPDPRCPGGQGFHHGIDVALPCGTDLLAGTAAEVVPPDSRGRLGGAYGDTAFRLRDSERGIDVVIGHPERVLVTEGQQVRPGQRIATVGDRGAPDGCHLHLEVRPSAGQVSDAVDPTEVLGLTPA</sequence>
<dbReference type="SUPFAM" id="SSF51261">
    <property type="entry name" value="Duplicated hybrid motif"/>
    <property type="match status" value="1"/>
</dbReference>
<evidence type="ECO:0000313" key="3">
    <source>
        <dbReference type="EMBL" id="RCK70640.1"/>
    </source>
</evidence>
<name>A0A367YXS9_9ACTN</name>
<dbReference type="Gene3D" id="2.70.70.10">
    <property type="entry name" value="Glucose Permease (Domain IIA)"/>
    <property type="match status" value="1"/>
</dbReference>
<reference evidence="3 4" key="1">
    <citation type="submission" date="2018-07" db="EMBL/GenBank/DDBJ databases">
        <title>Desertimonas flava gen. nov. sp. nov.</title>
        <authorList>
            <person name="Liu S."/>
        </authorList>
    </citation>
    <scope>NUCLEOTIDE SEQUENCE [LARGE SCALE GENOMIC DNA]</scope>
    <source>
        <strain evidence="3 4">16Sb5-5</strain>
    </source>
</reference>
<feature type="region of interest" description="Disordered" evidence="1">
    <location>
        <begin position="13"/>
        <end position="66"/>
    </location>
</feature>
<dbReference type="Pfam" id="PF01551">
    <property type="entry name" value="Peptidase_M23"/>
    <property type="match status" value="1"/>
</dbReference>
<evidence type="ECO:0000256" key="1">
    <source>
        <dbReference type="SAM" id="MobiDB-lite"/>
    </source>
</evidence>
<dbReference type="InterPro" id="IPR016047">
    <property type="entry name" value="M23ase_b-sheet_dom"/>
</dbReference>
<dbReference type="PANTHER" id="PTHR21666">
    <property type="entry name" value="PEPTIDASE-RELATED"/>
    <property type="match status" value="1"/>
</dbReference>